<gene>
    <name evidence="2" type="ORF">KCG34_22375</name>
</gene>
<dbReference type="AlphaFoldDB" id="A0A975FZJ8"/>
<evidence type="ECO:0000259" key="1">
    <source>
        <dbReference type="Pfam" id="PF01636"/>
    </source>
</evidence>
<dbReference type="SUPFAM" id="SSF56112">
    <property type="entry name" value="Protein kinase-like (PK-like)"/>
    <property type="match status" value="1"/>
</dbReference>
<protein>
    <submittedName>
        <fullName evidence="2">AAA family ATPase</fullName>
    </submittedName>
</protein>
<dbReference type="InterPro" id="IPR052732">
    <property type="entry name" value="Cell-binding_unc_protein"/>
</dbReference>
<proteinExistence type="predicted"/>
<dbReference type="Proteomes" id="UP000676409">
    <property type="component" value="Chromosome"/>
</dbReference>
<accession>A0A975FZJ8</accession>
<feature type="domain" description="Aminoglycoside phosphotransferase" evidence="1">
    <location>
        <begin position="125"/>
        <end position="279"/>
    </location>
</feature>
<dbReference type="InterPro" id="IPR002575">
    <property type="entry name" value="Aminoglycoside_PTrfase"/>
</dbReference>
<dbReference type="Gene3D" id="3.40.50.300">
    <property type="entry name" value="P-loop containing nucleotide triphosphate hydrolases"/>
    <property type="match status" value="1"/>
</dbReference>
<dbReference type="EMBL" id="CP073078">
    <property type="protein sequence ID" value="QUD87758.1"/>
    <property type="molecule type" value="Genomic_DNA"/>
</dbReference>
<dbReference type="Pfam" id="PF01636">
    <property type="entry name" value="APH"/>
    <property type="match status" value="1"/>
</dbReference>
<organism evidence="2 3">
    <name type="scientific">Phenylobacterium montanum</name>
    <dbReference type="NCBI Taxonomy" id="2823693"/>
    <lineage>
        <taxon>Bacteria</taxon>
        <taxon>Pseudomonadati</taxon>
        <taxon>Pseudomonadota</taxon>
        <taxon>Alphaproteobacteria</taxon>
        <taxon>Caulobacterales</taxon>
        <taxon>Caulobacteraceae</taxon>
        <taxon>Phenylobacterium</taxon>
    </lineage>
</organism>
<dbReference type="KEGG" id="caul:KCG34_22375"/>
<dbReference type="PANTHER" id="PTHR43883:SF1">
    <property type="entry name" value="GLUCONOKINASE"/>
    <property type="match status" value="1"/>
</dbReference>
<evidence type="ECO:0000313" key="2">
    <source>
        <dbReference type="EMBL" id="QUD87758.1"/>
    </source>
</evidence>
<dbReference type="SUPFAM" id="SSF52540">
    <property type="entry name" value="P-loop containing nucleoside triphosphate hydrolases"/>
    <property type="match status" value="1"/>
</dbReference>
<reference evidence="2" key="1">
    <citation type="submission" date="2021-04" db="EMBL/GenBank/DDBJ databases">
        <title>The complete genome sequence of Caulobacter sp. S6.</title>
        <authorList>
            <person name="Tang Y."/>
            <person name="Ouyang W."/>
            <person name="Liu Q."/>
            <person name="Huang B."/>
            <person name="Guo Z."/>
            <person name="Lei P."/>
        </authorList>
    </citation>
    <scope>NUCLEOTIDE SEQUENCE</scope>
    <source>
        <strain evidence="2">S6</strain>
    </source>
</reference>
<sequence length="496" mass="53258">MPPDIPLNPVQAPTVSALESGAATGEPGPLKRIDTHMSHLFLGRDHAYKLKRALRHPFADLSTLEARRRLCEAELEVNRPLAPGLYEAVFPVVGMADGSIRVGGSGPPLDYVVRMKRFEDRALLSELADDGRLDAGQVERTAQRVAAFHRTLPPHPETGRPPDYHRIIEGLGQTEAEAAQAMGLESASEPLLSRLEQELARRGPLIEARRKAGKVVRGHGDLHLRNICLYRGEPTPFDALEFDPALATGDLLYDVAFLFMDLRARGLDALANRAMNAYWDAAGEGEDALALLPLFTAMRAAIRMAVSVEARDLAQAARYRALAHALLQPSEPLLMAVGGLSGTGKTTLARAVAPGLGGPCGARILRTDVIRKHGPSQADPYAPQARTDVYARMAEHARAALDADAAVIADATFQDEAQRDAIEQVAEGARFVGVWLKGSMEVRLSRVAGRHGDASDAGPAVAASQTEPTDLGPAWRVFDADQPTEALAEAVLAVVE</sequence>
<dbReference type="InterPro" id="IPR027417">
    <property type="entry name" value="P-loop_NTPase"/>
</dbReference>
<name>A0A975FZJ8_9CAUL</name>
<dbReference type="PANTHER" id="PTHR43883">
    <property type="entry name" value="SLR0207 PROTEIN"/>
    <property type="match status" value="1"/>
</dbReference>
<keyword evidence="3" id="KW-1185">Reference proteome</keyword>
<dbReference type="Pfam" id="PF13671">
    <property type="entry name" value="AAA_33"/>
    <property type="match status" value="1"/>
</dbReference>
<evidence type="ECO:0000313" key="3">
    <source>
        <dbReference type="Proteomes" id="UP000676409"/>
    </source>
</evidence>
<dbReference type="RefSeq" id="WP_211937808.1">
    <property type="nucleotide sequence ID" value="NZ_CP073078.1"/>
</dbReference>
<dbReference type="InterPro" id="IPR011009">
    <property type="entry name" value="Kinase-like_dom_sf"/>
</dbReference>